<gene>
    <name evidence="2" type="ORF">FB559_4633</name>
</gene>
<name>A0A543CPT2_9ACTN</name>
<sequence length="90" mass="9841">MSDRTPNRPDGDPASVRREPQVLGSEELIVYEAIATMRRPMRTEDLIATTGLDERIVRAAVDRLAELEMIVAGDGGATVGPNHWDVRGAQ</sequence>
<keyword evidence="3" id="KW-1185">Reference proteome</keyword>
<organism evidence="2 3">
    <name type="scientific">Actinoallomurus bryophytorum</name>
    <dbReference type="NCBI Taxonomy" id="1490222"/>
    <lineage>
        <taxon>Bacteria</taxon>
        <taxon>Bacillati</taxon>
        <taxon>Actinomycetota</taxon>
        <taxon>Actinomycetes</taxon>
        <taxon>Streptosporangiales</taxon>
        <taxon>Thermomonosporaceae</taxon>
        <taxon>Actinoallomurus</taxon>
    </lineage>
</organism>
<dbReference type="EMBL" id="VFOZ01000001">
    <property type="protein sequence ID" value="TQL98980.1"/>
    <property type="molecule type" value="Genomic_DNA"/>
</dbReference>
<reference evidence="2 3" key="1">
    <citation type="submission" date="2019-06" db="EMBL/GenBank/DDBJ databases">
        <title>Sequencing the genomes of 1000 actinobacteria strains.</title>
        <authorList>
            <person name="Klenk H.-P."/>
        </authorList>
    </citation>
    <scope>NUCLEOTIDE SEQUENCE [LARGE SCALE GENOMIC DNA]</scope>
    <source>
        <strain evidence="2 3">DSM 102200</strain>
    </source>
</reference>
<comment type="caution">
    <text evidence="2">The sequence shown here is derived from an EMBL/GenBank/DDBJ whole genome shotgun (WGS) entry which is preliminary data.</text>
</comment>
<feature type="compositionally biased region" description="Basic and acidic residues" evidence="1">
    <location>
        <begin position="1"/>
        <end position="20"/>
    </location>
</feature>
<protein>
    <submittedName>
        <fullName evidence="2">Uncharacterized protein</fullName>
    </submittedName>
</protein>
<evidence type="ECO:0000256" key="1">
    <source>
        <dbReference type="SAM" id="MobiDB-lite"/>
    </source>
</evidence>
<evidence type="ECO:0000313" key="3">
    <source>
        <dbReference type="Proteomes" id="UP000316096"/>
    </source>
</evidence>
<accession>A0A543CPT2</accession>
<evidence type="ECO:0000313" key="2">
    <source>
        <dbReference type="EMBL" id="TQL98980.1"/>
    </source>
</evidence>
<dbReference type="Proteomes" id="UP000316096">
    <property type="component" value="Unassembled WGS sequence"/>
</dbReference>
<feature type="region of interest" description="Disordered" evidence="1">
    <location>
        <begin position="1"/>
        <end position="21"/>
    </location>
</feature>
<dbReference type="AlphaFoldDB" id="A0A543CPT2"/>
<proteinExistence type="predicted"/>
<dbReference type="RefSeq" id="WP_141957520.1">
    <property type="nucleotide sequence ID" value="NZ_VFOZ01000001.1"/>
</dbReference>